<proteinExistence type="predicted"/>
<keyword evidence="1" id="KW-0479">Metal-binding</keyword>
<dbReference type="GO" id="GO:0008270">
    <property type="term" value="F:zinc ion binding"/>
    <property type="evidence" value="ECO:0007669"/>
    <property type="project" value="UniProtKB-KW"/>
</dbReference>
<evidence type="ECO:0000313" key="4">
    <source>
        <dbReference type="EMBL" id="KAG0572835.1"/>
    </source>
</evidence>
<feature type="region of interest" description="Disordered" evidence="2">
    <location>
        <begin position="217"/>
        <end position="246"/>
    </location>
</feature>
<feature type="region of interest" description="Disordered" evidence="2">
    <location>
        <begin position="380"/>
        <end position="399"/>
    </location>
</feature>
<evidence type="ECO:0000256" key="2">
    <source>
        <dbReference type="SAM" id="MobiDB-lite"/>
    </source>
</evidence>
<name>A0A8T0HQ21_CERPU</name>
<dbReference type="AlphaFoldDB" id="A0A8T0HQ21"/>
<dbReference type="GO" id="GO:0003676">
    <property type="term" value="F:nucleic acid binding"/>
    <property type="evidence" value="ECO:0007669"/>
    <property type="project" value="InterPro"/>
</dbReference>
<dbReference type="InterPro" id="IPR001878">
    <property type="entry name" value="Znf_CCHC"/>
</dbReference>
<keyword evidence="5" id="KW-1185">Reference proteome</keyword>
<feature type="compositionally biased region" description="Polar residues" evidence="2">
    <location>
        <begin position="217"/>
        <end position="241"/>
    </location>
</feature>
<evidence type="ECO:0000259" key="3">
    <source>
        <dbReference type="PROSITE" id="PS50158"/>
    </source>
</evidence>
<dbReference type="Proteomes" id="UP000822688">
    <property type="component" value="Chromosome V"/>
</dbReference>
<comment type="caution">
    <text evidence="4">The sequence shown here is derived from an EMBL/GenBank/DDBJ whole genome shotgun (WGS) entry which is preliminary data.</text>
</comment>
<protein>
    <recommendedName>
        <fullName evidence="3">CCHC-type domain-containing protein</fullName>
    </recommendedName>
</protein>
<gene>
    <name evidence="4" type="ORF">KC19_VG128500</name>
</gene>
<keyword evidence="1" id="KW-0862">Zinc</keyword>
<evidence type="ECO:0000313" key="5">
    <source>
        <dbReference type="Proteomes" id="UP000822688"/>
    </source>
</evidence>
<organism evidence="4 5">
    <name type="scientific">Ceratodon purpureus</name>
    <name type="common">Fire moss</name>
    <name type="synonym">Dicranum purpureum</name>
    <dbReference type="NCBI Taxonomy" id="3225"/>
    <lineage>
        <taxon>Eukaryota</taxon>
        <taxon>Viridiplantae</taxon>
        <taxon>Streptophyta</taxon>
        <taxon>Embryophyta</taxon>
        <taxon>Bryophyta</taxon>
        <taxon>Bryophytina</taxon>
        <taxon>Bryopsida</taxon>
        <taxon>Dicranidae</taxon>
        <taxon>Pseudoditrichales</taxon>
        <taxon>Ditrichaceae</taxon>
        <taxon>Ceratodon</taxon>
    </lineage>
</organism>
<dbReference type="PROSITE" id="PS50158">
    <property type="entry name" value="ZF_CCHC"/>
    <property type="match status" value="1"/>
</dbReference>
<sequence>MVIQVDQSAALTAVASFRQGKNEDIASYIRSFELVVARYVGNFLADDTLKHFFIQGFSKESTIRKILNTRPYTLEEAKRVARVVDEVDKEHDRIWRIEGQYIPSFIPIYARNKQDGQGPWLYGPGHPPLTVDPQPLSVRLPAALPAITYEPDCKKEMKKEIQSSQDQLHQQMRAMTDQMALLLINQNPNPPPPQIESGRHESSIWCSRCGQVGHSSQFCPHRPQQQQLNSYQPPHRNQQGDRGQGSRWPICNSCGRRHPLQDCWVENRVICDNCGGNHPTPRCRREDKVIPMPPLKGNFAQQAMDNQRGARNIQDNNNLNPSSMYYDHLNERQNQQPPQGLQTKQGFIPYNQGQIIAHQVAHLSLPSNAVLTRARRVLEPVEEPESSEKSEGSPHFSELDDVIHKVTRSTKKVNEAAPLTPLIIIKFCSSDDEEEPPPEVPLTSTWQGPSIPEGDKFRDSEVAPPVFKPYDLWADLHSMKANISIAQLLQLAPSAKKVLKKKIPMTRRLRKRPQVAARVSIFHRPMSKACEVKAMEIEATIVDKVLPKVLVDGGSGVNIMPLHTMEQLGLQIIEPSPYVINMANQTPEALVGQITGCPGLYEWEDDGEFTTWLADHPISESETLMDAFFMEEIDYEPCDEINLAALVDDIRCEDVYGVTLDVTQLSDKDIFLDEEALLAPLHFRSTSFGIYVGEDLPIYPPVPNDCYKSPTEQPHVNPKDWQELDVSLMEKNLR</sequence>
<feature type="compositionally biased region" description="Basic and acidic residues" evidence="2">
    <location>
        <begin position="386"/>
        <end position="399"/>
    </location>
</feature>
<dbReference type="CDD" id="cd00303">
    <property type="entry name" value="retropepsin_like"/>
    <property type="match status" value="1"/>
</dbReference>
<keyword evidence="1" id="KW-0863">Zinc-finger</keyword>
<accession>A0A8T0HQ21</accession>
<feature type="domain" description="CCHC-type" evidence="3">
    <location>
        <begin position="206"/>
        <end position="220"/>
    </location>
</feature>
<dbReference type="EMBL" id="CM026426">
    <property type="protein sequence ID" value="KAG0572835.1"/>
    <property type="molecule type" value="Genomic_DNA"/>
</dbReference>
<reference evidence="4" key="1">
    <citation type="submission" date="2020-06" db="EMBL/GenBank/DDBJ databases">
        <title>WGS assembly of Ceratodon purpureus strain R40.</title>
        <authorList>
            <person name="Carey S.B."/>
            <person name="Jenkins J."/>
            <person name="Shu S."/>
            <person name="Lovell J.T."/>
            <person name="Sreedasyam A."/>
            <person name="Maumus F."/>
            <person name="Tiley G.P."/>
            <person name="Fernandez-Pozo N."/>
            <person name="Barry K."/>
            <person name="Chen C."/>
            <person name="Wang M."/>
            <person name="Lipzen A."/>
            <person name="Daum C."/>
            <person name="Saski C.A."/>
            <person name="Payton A.C."/>
            <person name="Mcbreen J.C."/>
            <person name="Conrad R.E."/>
            <person name="Kollar L.M."/>
            <person name="Olsson S."/>
            <person name="Huttunen S."/>
            <person name="Landis J.B."/>
            <person name="Wickett N.J."/>
            <person name="Johnson M.G."/>
            <person name="Rensing S.A."/>
            <person name="Grimwood J."/>
            <person name="Schmutz J."/>
            <person name="Mcdaniel S.F."/>
        </authorList>
    </citation>
    <scope>NUCLEOTIDE SEQUENCE</scope>
    <source>
        <strain evidence="4">R40</strain>
    </source>
</reference>
<evidence type="ECO:0000256" key="1">
    <source>
        <dbReference type="PROSITE-ProRule" id="PRU00047"/>
    </source>
</evidence>